<evidence type="ECO:0000256" key="7">
    <source>
        <dbReference type="ARBA" id="ARBA00012927"/>
    </source>
</evidence>
<comment type="function">
    <text evidence="4">Catalyzes the dehydration of D-mannonate.</text>
</comment>
<reference evidence="11" key="1">
    <citation type="submission" date="2018-05" db="EMBL/GenBank/DDBJ databases">
        <authorList>
            <person name="Lanie J.A."/>
            <person name="Ng W.-L."/>
            <person name="Kazmierczak K.M."/>
            <person name="Andrzejewski T.M."/>
            <person name="Davidsen T.M."/>
            <person name="Wayne K.J."/>
            <person name="Tettelin H."/>
            <person name="Glass J.I."/>
            <person name="Rusch D."/>
            <person name="Podicherti R."/>
            <person name="Tsui H.-C.T."/>
            <person name="Winkler M.E."/>
        </authorList>
    </citation>
    <scope>NUCLEOTIDE SEQUENCE</scope>
</reference>
<evidence type="ECO:0000256" key="5">
    <source>
        <dbReference type="ARBA" id="ARBA00004892"/>
    </source>
</evidence>
<evidence type="ECO:0000256" key="8">
    <source>
        <dbReference type="ARBA" id="ARBA00023004"/>
    </source>
</evidence>
<keyword evidence="8" id="KW-0408">Iron</keyword>
<name>A0A382Q001_9ZZZZ</name>
<dbReference type="InterPro" id="IPR004628">
    <property type="entry name" value="Man_deHydtase"/>
</dbReference>
<organism evidence="11">
    <name type="scientific">marine metagenome</name>
    <dbReference type="NCBI Taxonomy" id="408172"/>
    <lineage>
        <taxon>unclassified sequences</taxon>
        <taxon>metagenomes</taxon>
        <taxon>ecological metagenomes</taxon>
    </lineage>
</organism>
<evidence type="ECO:0000256" key="4">
    <source>
        <dbReference type="ARBA" id="ARBA00002713"/>
    </source>
</evidence>
<evidence type="ECO:0000256" key="2">
    <source>
        <dbReference type="ARBA" id="ARBA00001936"/>
    </source>
</evidence>
<keyword evidence="9" id="KW-0464">Manganese</keyword>
<dbReference type="EC" id="4.2.1.8" evidence="7"/>
<dbReference type="AlphaFoldDB" id="A0A382Q001"/>
<comment type="similarity">
    <text evidence="6">Belongs to the mannonate dehydratase family.</text>
</comment>
<dbReference type="GO" id="GO:0042840">
    <property type="term" value="P:D-glucuronate catabolic process"/>
    <property type="evidence" value="ECO:0007669"/>
    <property type="project" value="TreeGrafter"/>
</dbReference>
<dbReference type="EMBL" id="UINC01110719">
    <property type="protein sequence ID" value="SVC78417.1"/>
    <property type="molecule type" value="Genomic_DNA"/>
</dbReference>
<dbReference type="Gene3D" id="3.20.20.150">
    <property type="entry name" value="Divalent-metal-dependent TIM barrel enzymes"/>
    <property type="match status" value="1"/>
</dbReference>
<dbReference type="PANTHER" id="PTHR30387:SF2">
    <property type="entry name" value="MANNONATE DEHYDRATASE"/>
    <property type="match status" value="1"/>
</dbReference>
<keyword evidence="10" id="KW-0456">Lyase</keyword>
<comment type="catalytic activity">
    <reaction evidence="1">
        <text>D-mannonate = 2-dehydro-3-deoxy-D-gluconate + H2O</text>
        <dbReference type="Rhea" id="RHEA:20097"/>
        <dbReference type="ChEBI" id="CHEBI:15377"/>
        <dbReference type="ChEBI" id="CHEBI:17767"/>
        <dbReference type="ChEBI" id="CHEBI:57990"/>
        <dbReference type="EC" id="4.2.1.8"/>
    </reaction>
</comment>
<sequence length="196" mass="21969">MYIGTQGHFTEDHDLEQLAQLGVNNIDITPREPLAEWTTDLLTGYRERYAKFDINLEMMHLIGSGSALADKQTGAIFLKPSDERERQLDHVCDAIRMAGEAGLRGFNYNITILGHLRTESKTGRGGARLSTFDYQELLEKGSPRKKGATEDTVFEDGPADADEMWSRIDHFLKRVIPVAEEYKVQMACHPSDPGIG</sequence>
<dbReference type="Pfam" id="PF03786">
    <property type="entry name" value="UxuA"/>
    <property type="match status" value="1"/>
</dbReference>
<evidence type="ECO:0000256" key="3">
    <source>
        <dbReference type="ARBA" id="ARBA00001954"/>
    </source>
</evidence>
<gene>
    <name evidence="11" type="ORF">METZ01_LOCUS331271</name>
</gene>
<dbReference type="GO" id="GO:0008927">
    <property type="term" value="F:mannonate dehydratase activity"/>
    <property type="evidence" value="ECO:0007669"/>
    <property type="project" value="UniProtKB-EC"/>
</dbReference>
<evidence type="ECO:0000256" key="10">
    <source>
        <dbReference type="ARBA" id="ARBA00023239"/>
    </source>
</evidence>
<dbReference type="GO" id="GO:0008198">
    <property type="term" value="F:ferrous iron binding"/>
    <property type="evidence" value="ECO:0007669"/>
    <property type="project" value="TreeGrafter"/>
</dbReference>
<evidence type="ECO:0000256" key="1">
    <source>
        <dbReference type="ARBA" id="ARBA00001794"/>
    </source>
</evidence>
<comment type="cofactor">
    <cofactor evidence="2">
        <name>Mn(2+)</name>
        <dbReference type="ChEBI" id="CHEBI:29035"/>
    </cofactor>
</comment>
<accession>A0A382Q001</accession>
<evidence type="ECO:0000313" key="11">
    <source>
        <dbReference type="EMBL" id="SVC78417.1"/>
    </source>
</evidence>
<evidence type="ECO:0000256" key="6">
    <source>
        <dbReference type="ARBA" id="ARBA00007389"/>
    </source>
</evidence>
<feature type="non-terminal residue" evidence="11">
    <location>
        <position position="196"/>
    </location>
</feature>
<dbReference type="PANTHER" id="PTHR30387">
    <property type="entry name" value="MANNONATE DEHYDRATASE"/>
    <property type="match status" value="1"/>
</dbReference>
<evidence type="ECO:0000256" key="9">
    <source>
        <dbReference type="ARBA" id="ARBA00023211"/>
    </source>
</evidence>
<protein>
    <recommendedName>
        <fullName evidence="7">mannonate dehydratase</fullName>
        <ecNumber evidence="7">4.2.1.8</ecNumber>
    </recommendedName>
</protein>
<comment type="cofactor">
    <cofactor evidence="3">
        <name>Fe(2+)</name>
        <dbReference type="ChEBI" id="CHEBI:29033"/>
    </cofactor>
</comment>
<comment type="pathway">
    <text evidence="5">Carbohydrate metabolism; pentose and glucuronate interconversion.</text>
</comment>
<proteinExistence type="inferred from homology"/>
<dbReference type="SUPFAM" id="SSF51658">
    <property type="entry name" value="Xylose isomerase-like"/>
    <property type="match status" value="1"/>
</dbReference>
<dbReference type="InterPro" id="IPR036237">
    <property type="entry name" value="Xyl_isomerase-like_sf"/>
</dbReference>
<dbReference type="GO" id="GO:0030145">
    <property type="term" value="F:manganese ion binding"/>
    <property type="evidence" value="ECO:0007669"/>
    <property type="project" value="TreeGrafter"/>
</dbReference>